<dbReference type="Pfam" id="PF13640">
    <property type="entry name" value="2OG-FeII_Oxy_3"/>
    <property type="match status" value="1"/>
</dbReference>
<sequence length="164" mass="19205">MRRVKIIDNVISPSYQNYIEQIFKSDFPWYFTEEISTPGDDPNSGFSHTIFNSEKKSPYFESVLPIVLQATDVNEVLRIRAGMFVRNQNDADHKKHIDLPDQKHYVMLYYISDSDGPTNIYHGDDVEQVHPKKGRAVIFPGEYYHSSSCPREYKTRMVLNYNFL</sequence>
<reference evidence="2 3" key="1">
    <citation type="submission" date="2018-09" db="EMBL/GenBank/DDBJ databases">
        <authorList>
            <person name="You S."/>
        </authorList>
    </citation>
    <scope>NUCLEOTIDE SEQUENCE [LARGE SCALE GENOMIC DNA]</scope>
</reference>
<evidence type="ECO:0000313" key="2">
    <source>
        <dbReference type="EMBL" id="AYR01854.1"/>
    </source>
</evidence>
<evidence type="ECO:0000313" key="3">
    <source>
        <dbReference type="Proteomes" id="UP000281181"/>
    </source>
</evidence>
<dbReference type="GeneID" id="55007273"/>
<dbReference type="Gene3D" id="2.60.120.620">
    <property type="entry name" value="q2cbj1_9rhob like domain"/>
    <property type="match status" value="1"/>
</dbReference>
<dbReference type="RefSeq" id="YP_009816039.1">
    <property type="nucleotide sequence ID" value="NC_048102.1"/>
</dbReference>
<feature type="domain" description="Prolyl 4-hydroxylase alpha subunit Fe(2+) 2OG dioxygenase" evidence="1">
    <location>
        <begin position="86"/>
        <end position="163"/>
    </location>
</feature>
<evidence type="ECO:0000259" key="1">
    <source>
        <dbReference type="Pfam" id="PF13640"/>
    </source>
</evidence>
<dbReference type="KEGG" id="vg:55007273"/>
<proteinExistence type="predicted"/>
<name>A0A3G3M779_9CAUD</name>
<protein>
    <recommendedName>
        <fullName evidence="1">Prolyl 4-hydroxylase alpha subunit Fe(2+) 2OG dioxygenase domain-containing protein</fullName>
    </recommendedName>
</protein>
<dbReference type="EMBL" id="MH920639">
    <property type="protein sequence ID" value="AYR01854.1"/>
    <property type="molecule type" value="Genomic_DNA"/>
</dbReference>
<dbReference type="InterPro" id="IPR044862">
    <property type="entry name" value="Pro_4_hyd_alph_FE2OG_OXY"/>
</dbReference>
<accession>A0A3G3M779</accession>
<organism evidence="2 3">
    <name type="scientific">Synechococcus phage S-P4</name>
    <dbReference type="NCBI Taxonomy" id="2484640"/>
    <lineage>
        <taxon>Viruses</taxon>
        <taxon>Duplodnaviria</taxon>
        <taxon>Heunggongvirae</taxon>
        <taxon>Uroviricota</taxon>
        <taxon>Caudoviricetes</taxon>
        <taxon>Pantevenvirales</taxon>
        <taxon>Kyanoviridae</taxon>
        <taxon>Leucotheavirus</taxon>
        <taxon>Leucotheavirus sp4</taxon>
    </lineage>
</organism>
<keyword evidence="3" id="KW-1185">Reference proteome</keyword>
<dbReference type="Proteomes" id="UP000281181">
    <property type="component" value="Segment"/>
</dbReference>
<dbReference type="SUPFAM" id="SSF51197">
    <property type="entry name" value="Clavaminate synthase-like"/>
    <property type="match status" value="1"/>
</dbReference>